<name>A0A8S1QT59_PARPR</name>
<reference evidence="1" key="1">
    <citation type="submission" date="2021-01" db="EMBL/GenBank/DDBJ databases">
        <authorList>
            <consortium name="Genoscope - CEA"/>
            <person name="William W."/>
        </authorList>
    </citation>
    <scope>NUCLEOTIDE SEQUENCE</scope>
</reference>
<protein>
    <submittedName>
        <fullName evidence="1">Uncharacterized protein</fullName>
    </submittedName>
</protein>
<dbReference type="Proteomes" id="UP000688137">
    <property type="component" value="Unassembled WGS sequence"/>
</dbReference>
<evidence type="ECO:0000313" key="1">
    <source>
        <dbReference type="EMBL" id="CAD8118849.1"/>
    </source>
</evidence>
<sequence length="53" mass="6211">MQCSFQEKEALADIFAQVKDVDEQIFDDILEILRKEKLKIALVYSNDFSSEKK</sequence>
<evidence type="ECO:0000313" key="2">
    <source>
        <dbReference type="Proteomes" id="UP000688137"/>
    </source>
</evidence>
<comment type="caution">
    <text evidence="1">The sequence shown here is derived from an EMBL/GenBank/DDBJ whole genome shotgun (WGS) entry which is preliminary data.</text>
</comment>
<keyword evidence="2" id="KW-1185">Reference proteome</keyword>
<dbReference type="AlphaFoldDB" id="A0A8S1QT59"/>
<accession>A0A8S1QT59</accession>
<dbReference type="EMBL" id="CAJJDM010000274">
    <property type="protein sequence ID" value="CAD8118849.1"/>
    <property type="molecule type" value="Genomic_DNA"/>
</dbReference>
<gene>
    <name evidence="1" type="ORF">PPRIM_AZ9-3.1.T2650003</name>
</gene>
<proteinExistence type="predicted"/>
<organism evidence="1 2">
    <name type="scientific">Paramecium primaurelia</name>
    <dbReference type="NCBI Taxonomy" id="5886"/>
    <lineage>
        <taxon>Eukaryota</taxon>
        <taxon>Sar</taxon>
        <taxon>Alveolata</taxon>
        <taxon>Ciliophora</taxon>
        <taxon>Intramacronucleata</taxon>
        <taxon>Oligohymenophorea</taxon>
        <taxon>Peniculida</taxon>
        <taxon>Parameciidae</taxon>
        <taxon>Paramecium</taxon>
    </lineage>
</organism>